<gene>
    <name evidence="10 14" type="primary">grpE</name>
    <name evidence="14" type="ORF">H9926_12140</name>
</gene>
<comment type="function">
    <text evidence="7 10 11">Participates actively in the response to hyperosmotic and heat shock by preventing the aggregation of stress-denatured proteins, in association with DnaK and GrpE. It is the nucleotide exchange factor for DnaK and may function as a thermosensor. Unfolded proteins bind initially to DnaJ; upon interaction with the DnaJ-bound protein, DnaK hydrolyzes its bound ATP, resulting in the formation of a stable complex. GrpE releases ADP from DnaK; ATP binding to DnaK triggers the release of the substrate protein, thus completing the reaction cycle. Several rounds of ATP-dependent interactions between DnaJ, DnaK and GrpE are required for fully efficient folding.</text>
</comment>
<dbReference type="InterPro" id="IPR000740">
    <property type="entry name" value="GrpE"/>
</dbReference>
<accession>A0A9D2TS63</accession>
<dbReference type="Proteomes" id="UP000823922">
    <property type="component" value="Unassembled WGS sequence"/>
</dbReference>
<evidence type="ECO:0000256" key="4">
    <source>
        <dbReference type="ARBA" id="ARBA00022490"/>
    </source>
</evidence>
<dbReference type="CDD" id="cd00446">
    <property type="entry name" value="GrpE"/>
    <property type="match status" value="1"/>
</dbReference>
<dbReference type="PRINTS" id="PR00773">
    <property type="entry name" value="GRPEPROTEIN"/>
</dbReference>
<organism evidence="14 15">
    <name type="scientific">Candidatus Eisenbergiella intestinigallinarum</name>
    <dbReference type="NCBI Taxonomy" id="2838549"/>
    <lineage>
        <taxon>Bacteria</taxon>
        <taxon>Bacillati</taxon>
        <taxon>Bacillota</taxon>
        <taxon>Clostridia</taxon>
        <taxon>Lachnospirales</taxon>
        <taxon>Lachnospiraceae</taxon>
        <taxon>Eisenbergiella</taxon>
    </lineage>
</organism>
<keyword evidence="5 10" id="KW-0346">Stress response</keyword>
<dbReference type="Gene3D" id="2.30.22.10">
    <property type="entry name" value="Head domain of nucleotide exchange factor GrpE"/>
    <property type="match status" value="1"/>
</dbReference>
<evidence type="ECO:0000313" key="14">
    <source>
        <dbReference type="EMBL" id="HJC88752.1"/>
    </source>
</evidence>
<evidence type="ECO:0000256" key="6">
    <source>
        <dbReference type="ARBA" id="ARBA00023186"/>
    </source>
</evidence>
<dbReference type="GO" id="GO:0051082">
    <property type="term" value="F:unfolded protein binding"/>
    <property type="evidence" value="ECO:0007669"/>
    <property type="project" value="TreeGrafter"/>
</dbReference>
<dbReference type="SUPFAM" id="SSF58014">
    <property type="entry name" value="Coiled-coil domain of nucleotide exchange factor GrpE"/>
    <property type="match status" value="1"/>
</dbReference>
<evidence type="ECO:0000256" key="7">
    <source>
        <dbReference type="ARBA" id="ARBA00053401"/>
    </source>
</evidence>
<sequence>MENMNNRNTEEELDTASEAKAGEDEAVEIPVEDGNLEEAENGGAEEDMEEAQQESDDSEPAEETAGNEDAEGSGNAKEGFFRKKKKDKKEEALKARIDELEDRVKRQMAEFENFRKRTDKEKAAMFETGAKSVIEKILPVVDNFERGLAAVPEEEKGSAFVEGMNKVYKQLLTELDNMGVKPIEAVGQEFDPNFHNAVMHIEDENFGENIVAEEFQKGYTYHDTVVRHSMVKVAN</sequence>
<name>A0A9D2TS63_9FIRM</name>
<evidence type="ECO:0000256" key="12">
    <source>
        <dbReference type="RuleBase" id="RU004478"/>
    </source>
</evidence>
<dbReference type="PANTHER" id="PTHR21237:SF23">
    <property type="entry name" value="GRPE PROTEIN HOMOLOG, MITOCHONDRIAL"/>
    <property type="match status" value="1"/>
</dbReference>
<comment type="subcellular location">
    <subcellularLocation>
        <location evidence="1 10">Cytoplasm</location>
    </subcellularLocation>
</comment>
<reference evidence="14" key="1">
    <citation type="journal article" date="2021" name="PeerJ">
        <title>Extensive microbial diversity within the chicken gut microbiome revealed by metagenomics and culture.</title>
        <authorList>
            <person name="Gilroy R."/>
            <person name="Ravi A."/>
            <person name="Getino M."/>
            <person name="Pursley I."/>
            <person name="Horton D.L."/>
            <person name="Alikhan N.F."/>
            <person name="Baker D."/>
            <person name="Gharbi K."/>
            <person name="Hall N."/>
            <person name="Watson M."/>
            <person name="Adriaenssens E.M."/>
            <person name="Foster-Nyarko E."/>
            <person name="Jarju S."/>
            <person name="Secka A."/>
            <person name="Antonio M."/>
            <person name="Oren A."/>
            <person name="Chaudhuri R.R."/>
            <person name="La Ragione R."/>
            <person name="Hildebrand F."/>
            <person name="Pallen M.J."/>
        </authorList>
    </citation>
    <scope>NUCLEOTIDE SEQUENCE</scope>
    <source>
        <strain evidence="14">ChiBcec1-1630</strain>
    </source>
</reference>
<evidence type="ECO:0000256" key="10">
    <source>
        <dbReference type="HAMAP-Rule" id="MF_01151"/>
    </source>
</evidence>
<protein>
    <recommendedName>
        <fullName evidence="8 10">Protein GrpE</fullName>
    </recommendedName>
    <alternativeName>
        <fullName evidence="9 10">HSP-70 cofactor</fullName>
    </alternativeName>
</protein>
<dbReference type="NCBIfam" id="NF010738">
    <property type="entry name" value="PRK14140.1"/>
    <property type="match status" value="1"/>
</dbReference>
<dbReference type="PROSITE" id="PS01071">
    <property type="entry name" value="GRPE"/>
    <property type="match status" value="1"/>
</dbReference>
<dbReference type="Pfam" id="PF01025">
    <property type="entry name" value="GrpE"/>
    <property type="match status" value="1"/>
</dbReference>
<evidence type="ECO:0000256" key="8">
    <source>
        <dbReference type="ARBA" id="ARBA00072274"/>
    </source>
</evidence>
<proteinExistence type="inferred from homology"/>
<dbReference type="FunFam" id="2.30.22.10:FF:000001">
    <property type="entry name" value="Protein GrpE"/>
    <property type="match status" value="1"/>
</dbReference>
<dbReference type="HAMAP" id="MF_01151">
    <property type="entry name" value="GrpE"/>
    <property type="match status" value="1"/>
</dbReference>
<comment type="caution">
    <text evidence="14">The sequence shown here is derived from an EMBL/GenBank/DDBJ whole genome shotgun (WGS) entry which is preliminary data.</text>
</comment>
<dbReference type="InterPro" id="IPR013805">
    <property type="entry name" value="GrpE_CC"/>
</dbReference>
<dbReference type="AlphaFoldDB" id="A0A9D2TS63"/>
<evidence type="ECO:0000313" key="15">
    <source>
        <dbReference type="Proteomes" id="UP000823922"/>
    </source>
</evidence>
<dbReference type="SUPFAM" id="SSF51064">
    <property type="entry name" value="Head domain of nucleotide exchange factor GrpE"/>
    <property type="match status" value="1"/>
</dbReference>
<comment type="subunit">
    <text evidence="3 10">Homodimer.</text>
</comment>
<dbReference type="PANTHER" id="PTHR21237">
    <property type="entry name" value="GRPE PROTEIN"/>
    <property type="match status" value="1"/>
</dbReference>
<evidence type="ECO:0000256" key="13">
    <source>
        <dbReference type="SAM" id="MobiDB-lite"/>
    </source>
</evidence>
<evidence type="ECO:0000256" key="1">
    <source>
        <dbReference type="ARBA" id="ARBA00004496"/>
    </source>
</evidence>
<evidence type="ECO:0000256" key="9">
    <source>
        <dbReference type="ARBA" id="ARBA00076414"/>
    </source>
</evidence>
<evidence type="ECO:0000256" key="11">
    <source>
        <dbReference type="RuleBase" id="RU000639"/>
    </source>
</evidence>
<evidence type="ECO:0000256" key="5">
    <source>
        <dbReference type="ARBA" id="ARBA00023016"/>
    </source>
</evidence>
<feature type="compositionally biased region" description="Acidic residues" evidence="13">
    <location>
        <begin position="24"/>
        <end position="71"/>
    </location>
</feature>
<dbReference type="GO" id="GO:0051087">
    <property type="term" value="F:protein-folding chaperone binding"/>
    <property type="evidence" value="ECO:0007669"/>
    <property type="project" value="InterPro"/>
</dbReference>
<dbReference type="GO" id="GO:0006457">
    <property type="term" value="P:protein folding"/>
    <property type="evidence" value="ECO:0007669"/>
    <property type="project" value="InterPro"/>
</dbReference>
<comment type="similarity">
    <text evidence="2 10 12">Belongs to the GrpE family.</text>
</comment>
<feature type="region of interest" description="Disordered" evidence="13">
    <location>
        <begin position="1"/>
        <end position="86"/>
    </location>
</feature>
<dbReference type="GO" id="GO:0005737">
    <property type="term" value="C:cytoplasm"/>
    <property type="evidence" value="ECO:0007669"/>
    <property type="project" value="UniProtKB-SubCell"/>
</dbReference>
<keyword evidence="6 10" id="KW-0143">Chaperone</keyword>
<dbReference type="InterPro" id="IPR009012">
    <property type="entry name" value="GrpE_head"/>
</dbReference>
<keyword evidence="4 10" id="KW-0963">Cytoplasm</keyword>
<dbReference type="GO" id="GO:0042803">
    <property type="term" value="F:protein homodimerization activity"/>
    <property type="evidence" value="ECO:0007669"/>
    <property type="project" value="InterPro"/>
</dbReference>
<evidence type="ECO:0000256" key="2">
    <source>
        <dbReference type="ARBA" id="ARBA00009054"/>
    </source>
</evidence>
<dbReference type="EMBL" id="DWVS01000311">
    <property type="protein sequence ID" value="HJC88752.1"/>
    <property type="molecule type" value="Genomic_DNA"/>
</dbReference>
<dbReference type="Gene3D" id="3.90.20.20">
    <property type="match status" value="1"/>
</dbReference>
<evidence type="ECO:0000256" key="3">
    <source>
        <dbReference type="ARBA" id="ARBA00011738"/>
    </source>
</evidence>
<dbReference type="GO" id="GO:0000774">
    <property type="term" value="F:adenyl-nucleotide exchange factor activity"/>
    <property type="evidence" value="ECO:0007669"/>
    <property type="project" value="InterPro"/>
</dbReference>
<reference evidence="14" key="2">
    <citation type="submission" date="2021-04" db="EMBL/GenBank/DDBJ databases">
        <authorList>
            <person name="Gilroy R."/>
        </authorList>
    </citation>
    <scope>NUCLEOTIDE SEQUENCE</scope>
    <source>
        <strain evidence="14">ChiBcec1-1630</strain>
    </source>
</reference>